<protein>
    <recommendedName>
        <fullName evidence="3">DAGKc domain-containing protein</fullName>
    </recommendedName>
</protein>
<evidence type="ECO:0008006" key="3">
    <source>
        <dbReference type="Google" id="ProtNLM"/>
    </source>
</evidence>
<dbReference type="Proteomes" id="UP000823674">
    <property type="component" value="Chromosome A08"/>
</dbReference>
<sequence length="76" mass="8368">MESLCSKGYGTSRIYLGLRAMMILSVLSFSDSRFGVFETFAAKGDDCARYCREKMQIMVAGGDGTGARVRQSLIQK</sequence>
<evidence type="ECO:0000313" key="1">
    <source>
        <dbReference type="EMBL" id="KAG5388902.1"/>
    </source>
</evidence>
<proteinExistence type="predicted"/>
<comment type="caution">
    <text evidence="1">The sequence shown here is derived from an EMBL/GenBank/DDBJ whole genome shotgun (WGS) entry which is preliminary data.</text>
</comment>
<name>A0ABQ7LRK8_BRACM</name>
<dbReference type="EMBL" id="JADBGQ010000007">
    <property type="protein sequence ID" value="KAG5388902.1"/>
    <property type="molecule type" value="Genomic_DNA"/>
</dbReference>
<organism evidence="1 2">
    <name type="scientific">Brassica rapa subsp. trilocularis</name>
    <dbReference type="NCBI Taxonomy" id="1813537"/>
    <lineage>
        <taxon>Eukaryota</taxon>
        <taxon>Viridiplantae</taxon>
        <taxon>Streptophyta</taxon>
        <taxon>Embryophyta</taxon>
        <taxon>Tracheophyta</taxon>
        <taxon>Spermatophyta</taxon>
        <taxon>Magnoliopsida</taxon>
        <taxon>eudicotyledons</taxon>
        <taxon>Gunneridae</taxon>
        <taxon>Pentapetalae</taxon>
        <taxon>rosids</taxon>
        <taxon>malvids</taxon>
        <taxon>Brassicales</taxon>
        <taxon>Brassicaceae</taxon>
        <taxon>Brassiceae</taxon>
        <taxon>Brassica</taxon>
    </lineage>
</organism>
<reference evidence="1 2" key="1">
    <citation type="submission" date="2021-03" db="EMBL/GenBank/DDBJ databases">
        <authorList>
            <person name="King G.J."/>
            <person name="Bancroft I."/>
            <person name="Baten A."/>
            <person name="Bloomfield J."/>
            <person name="Borpatragohain P."/>
            <person name="He Z."/>
            <person name="Irish N."/>
            <person name="Irwin J."/>
            <person name="Liu K."/>
            <person name="Mauleon R.P."/>
            <person name="Moore J."/>
            <person name="Morris R."/>
            <person name="Ostergaard L."/>
            <person name="Wang B."/>
            <person name="Wells R."/>
        </authorList>
    </citation>
    <scope>NUCLEOTIDE SEQUENCE [LARGE SCALE GENOMIC DNA]</scope>
    <source>
        <strain evidence="1">R-o-18</strain>
        <tissue evidence="1">Leaf</tissue>
    </source>
</reference>
<accession>A0ABQ7LRK8</accession>
<gene>
    <name evidence="1" type="primary">A08g505690.1_BraROA</name>
    <name evidence="1" type="ORF">IGI04_030443</name>
</gene>
<keyword evidence="2" id="KW-1185">Reference proteome</keyword>
<evidence type="ECO:0000313" key="2">
    <source>
        <dbReference type="Proteomes" id="UP000823674"/>
    </source>
</evidence>